<accession>A0A2N3PWW5</accession>
<reference evidence="2" key="1">
    <citation type="submission" date="2017-12" db="EMBL/GenBank/DDBJ databases">
        <title>Draft genome sequence of Telmatospirillum siberiense 26-4b1T, an acidotolerant peatland alphaproteobacterium potentially involved in sulfur cycling.</title>
        <authorList>
            <person name="Hausmann B."/>
            <person name="Pjevac P."/>
            <person name="Schreck K."/>
            <person name="Herbold C.W."/>
            <person name="Daims H."/>
            <person name="Wagner M."/>
            <person name="Pester M."/>
            <person name="Loy A."/>
        </authorList>
    </citation>
    <scope>NUCLEOTIDE SEQUENCE [LARGE SCALE GENOMIC DNA]</scope>
    <source>
        <strain evidence="2">26-4b1</strain>
    </source>
</reference>
<evidence type="ECO:0000313" key="2">
    <source>
        <dbReference type="Proteomes" id="UP000233293"/>
    </source>
</evidence>
<name>A0A2N3PWW5_9PROT</name>
<keyword evidence="2" id="KW-1185">Reference proteome</keyword>
<dbReference type="InterPro" id="IPR038301">
    <property type="entry name" value="AraC-like_sf"/>
</dbReference>
<gene>
    <name evidence="1" type="ORF">CWS72_08470</name>
</gene>
<protein>
    <submittedName>
        <fullName evidence="1">Uncharacterized protein</fullName>
    </submittedName>
</protein>
<comment type="caution">
    <text evidence="1">The sequence shown here is derived from an EMBL/GenBank/DDBJ whole genome shotgun (WGS) entry which is preliminary data.</text>
</comment>
<dbReference type="Pfam" id="PF07323">
    <property type="entry name" value="DUF1465"/>
    <property type="match status" value="1"/>
</dbReference>
<sequence>MARILAFETGAPTDDDAASLFELVTERFRNEAFSLLSECRAYLEEADLPRIGDATDDQLLASREAHRVAVRLKDLMTRTLSLHAWSCGKISTNEAFGQHQRLQFRDYCLESAEPSAPGLPERMLHLCEDSLALYERTCNLEDTLLDLHGLSKKDQTEAA</sequence>
<evidence type="ECO:0000313" key="1">
    <source>
        <dbReference type="EMBL" id="PKU24903.1"/>
    </source>
</evidence>
<organism evidence="1 2">
    <name type="scientific">Telmatospirillum siberiense</name>
    <dbReference type="NCBI Taxonomy" id="382514"/>
    <lineage>
        <taxon>Bacteria</taxon>
        <taxon>Pseudomonadati</taxon>
        <taxon>Pseudomonadota</taxon>
        <taxon>Alphaproteobacteria</taxon>
        <taxon>Rhodospirillales</taxon>
        <taxon>Rhodospirillaceae</taxon>
        <taxon>Telmatospirillum</taxon>
    </lineage>
</organism>
<dbReference type="EMBL" id="PIUM01000007">
    <property type="protein sequence ID" value="PKU24903.1"/>
    <property type="molecule type" value="Genomic_DNA"/>
</dbReference>
<dbReference type="Proteomes" id="UP000233293">
    <property type="component" value="Unassembled WGS sequence"/>
</dbReference>
<dbReference type="Gene3D" id="1.10.8.930">
    <property type="entry name" value="Protein of unknown function DUF1465"/>
    <property type="match status" value="1"/>
</dbReference>
<dbReference type="AlphaFoldDB" id="A0A2N3PWW5"/>
<proteinExistence type="predicted"/>
<dbReference type="InterPro" id="IPR010848">
    <property type="entry name" value="DUF1465"/>
</dbReference>